<dbReference type="EMBL" id="KK101726">
    <property type="protein sequence ID" value="KIY99850.1"/>
    <property type="molecule type" value="Genomic_DNA"/>
</dbReference>
<protein>
    <recommendedName>
        <fullName evidence="2">Obg domain-containing protein</fullName>
    </recommendedName>
</protein>
<feature type="compositionally biased region" description="Basic and acidic residues" evidence="1">
    <location>
        <begin position="59"/>
        <end position="69"/>
    </location>
</feature>
<dbReference type="Gene3D" id="3.40.50.300">
    <property type="entry name" value="P-loop containing nucleotide triphosphate hydrolases"/>
    <property type="match status" value="1"/>
</dbReference>
<dbReference type="KEGG" id="mng:MNEG_8113"/>
<dbReference type="SUPFAM" id="SSF82051">
    <property type="entry name" value="Obg GTP-binding protein N-terminal domain"/>
    <property type="match status" value="1"/>
</dbReference>
<feature type="compositionally biased region" description="Pro residues" evidence="1">
    <location>
        <begin position="115"/>
        <end position="126"/>
    </location>
</feature>
<dbReference type="Gene3D" id="2.70.210.12">
    <property type="entry name" value="GTP1/OBG domain"/>
    <property type="match status" value="1"/>
</dbReference>
<dbReference type="PANTHER" id="PTHR11702:SF31">
    <property type="entry name" value="MITOCHONDRIAL RIBOSOME-ASSOCIATED GTPASE 2"/>
    <property type="match status" value="1"/>
</dbReference>
<accession>A0A0D2N0J8</accession>
<dbReference type="InterPro" id="IPR006073">
    <property type="entry name" value="GTP-bd"/>
</dbReference>
<evidence type="ECO:0000256" key="1">
    <source>
        <dbReference type="SAM" id="MobiDB-lite"/>
    </source>
</evidence>
<dbReference type="InterPro" id="IPR045086">
    <property type="entry name" value="OBG_GTPase"/>
</dbReference>
<reference evidence="3 4" key="1">
    <citation type="journal article" date="2013" name="BMC Genomics">
        <title>Reconstruction of the lipid metabolism for the microalga Monoraphidium neglectum from its genome sequence reveals characteristics suitable for biofuel production.</title>
        <authorList>
            <person name="Bogen C."/>
            <person name="Al-Dilaimi A."/>
            <person name="Albersmeier A."/>
            <person name="Wichmann J."/>
            <person name="Grundmann M."/>
            <person name="Rupp O."/>
            <person name="Lauersen K.J."/>
            <person name="Blifernez-Klassen O."/>
            <person name="Kalinowski J."/>
            <person name="Goesmann A."/>
            <person name="Mussgnug J.H."/>
            <person name="Kruse O."/>
        </authorList>
    </citation>
    <scope>NUCLEOTIDE SEQUENCE [LARGE SCALE GENOMIC DNA]</scope>
    <source>
        <strain evidence="3 4">SAG 48.87</strain>
    </source>
</reference>
<dbReference type="GO" id="GO:0005525">
    <property type="term" value="F:GTP binding"/>
    <property type="evidence" value="ECO:0007669"/>
    <property type="project" value="InterPro"/>
</dbReference>
<dbReference type="PROSITE" id="PS51883">
    <property type="entry name" value="OBG"/>
    <property type="match status" value="1"/>
</dbReference>
<dbReference type="RefSeq" id="XP_013898870.1">
    <property type="nucleotide sequence ID" value="XM_014043416.1"/>
</dbReference>
<organism evidence="3 4">
    <name type="scientific">Monoraphidium neglectum</name>
    <dbReference type="NCBI Taxonomy" id="145388"/>
    <lineage>
        <taxon>Eukaryota</taxon>
        <taxon>Viridiplantae</taxon>
        <taxon>Chlorophyta</taxon>
        <taxon>core chlorophytes</taxon>
        <taxon>Chlorophyceae</taxon>
        <taxon>CS clade</taxon>
        <taxon>Sphaeropleales</taxon>
        <taxon>Selenastraceae</taxon>
        <taxon>Monoraphidium</taxon>
    </lineage>
</organism>
<sequence length="137" mass="14077">MGDDEKPLLTRRQVRAILEKHATLLGEISEDGQLLPVAAGGAGGRGSSTSPSKPYGPASREREDGRPGERRVLLLETRLLADVVLVGLPNVGKSSLVAALTGARAQVGGGGGMPAAPPRHPPPGAPKPRLLHCFATA</sequence>
<feature type="domain" description="Obg" evidence="2">
    <location>
        <begin position="1"/>
        <end position="80"/>
    </location>
</feature>
<dbReference type="OrthoDB" id="347018at2759"/>
<dbReference type="GeneID" id="25740989"/>
<dbReference type="InterPro" id="IPR036726">
    <property type="entry name" value="GTP1_OBG_dom_sf"/>
</dbReference>
<name>A0A0D2N0J8_9CHLO</name>
<dbReference type="PANTHER" id="PTHR11702">
    <property type="entry name" value="DEVELOPMENTALLY REGULATED GTP-BINDING PROTEIN-RELATED"/>
    <property type="match status" value="1"/>
</dbReference>
<feature type="region of interest" description="Disordered" evidence="1">
    <location>
        <begin position="107"/>
        <end position="127"/>
    </location>
</feature>
<dbReference type="Pfam" id="PF01926">
    <property type="entry name" value="MMR_HSR1"/>
    <property type="match status" value="1"/>
</dbReference>
<dbReference type="Proteomes" id="UP000054498">
    <property type="component" value="Unassembled WGS sequence"/>
</dbReference>
<evidence type="ECO:0000259" key="2">
    <source>
        <dbReference type="PROSITE" id="PS51883"/>
    </source>
</evidence>
<evidence type="ECO:0000313" key="3">
    <source>
        <dbReference type="EMBL" id="KIY99850.1"/>
    </source>
</evidence>
<dbReference type="InterPro" id="IPR027417">
    <property type="entry name" value="P-loop_NTPase"/>
</dbReference>
<gene>
    <name evidence="3" type="ORF">MNEG_8113</name>
</gene>
<keyword evidence="4" id="KW-1185">Reference proteome</keyword>
<evidence type="ECO:0000313" key="4">
    <source>
        <dbReference type="Proteomes" id="UP000054498"/>
    </source>
</evidence>
<feature type="region of interest" description="Disordered" evidence="1">
    <location>
        <begin position="36"/>
        <end position="69"/>
    </location>
</feature>
<dbReference type="GO" id="GO:0005739">
    <property type="term" value="C:mitochondrion"/>
    <property type="evidence" value="ECO:0007669"/>
    <property type="project" value="TreeGrafter"/>
</dbReference>
<proteinExistence type="predicted"/>
<dbReference type="GO" id="GO:0003924">
    <property type="term" value="F:GTPase activity"/>
    <property type="evidence" value="ECO:0007669"/>
    <property type="project" value="InterPro"/>
</dbReference>
<dbReference type="AlphaFoldDB" id="A0A0D2N0J8"/>
<dbReference type="STRING" id="145388.A0A0D2N0J8"/>
<dbReference type="SUPFAM" id="SSF52540">
    <property type="entry name" value="P-loop containing nucleoside triphosphate hydrolases"/>
    <property type="match status" value="1"/>
</dbReference>
<dbReference type="GO" id="GO:0042254">
    <property type="term" value="P:ribosome biogenesis"/>
    <property type="evidence" value="ECO:0007669"/>
    <property type="project" value="UniProtKB-UniRule"/>
</dbReference>
<dbReference type="InterPro" id="IPR006169">
    <property type="entry name" value="GTP1_OBG_dom"/>
</dbReference>